<dbReference type="AlphaFoldDB" id="A0A834M8L7"/>
<proteinExistence type="predicted"/>
<protein>
    <submittedName>
        <fullName evidence="2">Uncharacterized protein</fullName>
    </submittedName>
</protein>
<name>A0A834M8L7_RHYFE</name>
<dbReference type="EMBL" id="JAACXV010013792">
    <property type="protein sequence ID" value="KAF7272281.1"/>
    <property type="molecule type" value="Genomic_DNA"/>
</dbReference>
<dbReference type="Proteomes" id="UP000625711">
    <property type="component" value="Unassembled WGS sequence"/>
</dbReference>
<sequence>MTKIMPTFPGPIDPDRERAPFFVYLPFHSPPVLPHWRNNEIGDWLDLRGVELLFACFRDAFCRVGCDVGGEGRAGPSPPHPRTTLSTGAR</sequence>
<keyword evidence="3" id="KW-1185">Reference proteome</keyword>
<feature type="region of interest" description="Disordered" evidence="1">
    <location>
        <begin position="69"/>
        <end position="90"/>
    </location>
</feature>
<evidence type="ECO:0000256" key="1">
    <source>
        <dbReference type="SAM" id="MobiDB-lite"/>
    </source>
</evidence>
<organism evidence="2 3">
    <name type="scientific">Rhynchophorus ferrugineus</name>
    <name type="common">Red palm weevil</name>
    <name type="synonym">Curculio ferrugineus</name>
    <dbReference type="NCBI Taxonomy" id="354439"/>
    <lineage>
        <taxon>Eukaryota</taxon>
        <taxon>Metazoa</taxon>
        <taxon>Ecdysozoa</taxon>
        <taxon>Arthropoda</taxon>
        <taxon>Hexapoda</taxon>
        <taxon>Insecta</taxon>
        <taxon>Pterygota</taxon>
        <taxon>Neoptera</taxon>
        <taxon>Endopterygota</taxon>
        <taxon>Coleoptera</taxon>
        <taxon>Polyphaga</taxon>
        <taxon>Cucujiformia</taxon>
        <taxon>Curculionidae</taxon>
        <taxon>Dryophthorinae</taxon>
        <taxon>Rhynchophorus</taxon>
    </lineage>
</organism>
<gene>
    <name evidence="2" type="ORF">GWI33_014922</name>
</gene>
<accession>A0A834M8L7</accession>
<comment type="caution">
    <text evidence="2">The sequence shown here is derived from an EMBL/GenBank/DDBJ whole genome shotgun (WGS) entry which is preliminary data.</text>
</comment>
<reference evidence="2" key="1">
    <citation type="submission" date="2020-08" db="EMBL/GenBank/DDBJ databases">
        <title>Genome sequencing and assembly of the red palm weevil Rhynchophorus ferrugineus.</title>
        <authorList>
            <person name="Dias G.B."/>
            <person name="Bergman C.M."/>
            <person name="Manee M."/>
        </authorList>
    </citation>
    <scope>NUCLEOTIDE SEQUENCE</scope>
    <source>
        <strain evidence="2">AA-2017</strain>
        <tissue evidence="2">Whole larva</tissue>
    </source>
</reference>
<evidence type="ECO:0000313" key="2">
    <source>
        <dbReference type="EMBL" id="KAF7272281.1"/>
    </source>
</evidence>
<evidence type="ECO:0000313" key="3">
    <source>
        <dbReference type="Proteomes" id="UP000625711"/>
    </source>
</evidence>